<organism evidence="2 3">
    <name type="scientific">Hondaea fermentalgiana</name>
    <dbReference type="NCBI Taxonomy" id="2315210"/>
    <lineage>
        <taxon>Eukaryota</taxon>
        <taxon>Sar</taxon>
        <taxon>Stramenopiles</taxon>
        <taxon>Bigyra</taxon>
        <taxon>Labyrinthulomycetes</taxon>
        <taxon>Thraustochytrida</taxon>
        <taxon>Thraustochytriidae</taxon>
        <taxon>Hondaea</taxon>
    </lineage>
</organism>
<sequence>MLSAVPNEEEPKTAAAGGAGNREEAARKGAAPARSKAEMLAAAERAEESKEEDRRATAIQENAQELNGAFLHVGTEDLVDQDDAEAARSKQTFRSGRRSSSSSSRSSISSSFRSRRGSRMERIRSLSVKSRTPIQDQLLVYVVLPAEVHRLTSITAPLSVFARRCEVHTVSAQDCIRNTANRVDTVMQPEFTFATAPRNADIVVVLGSLRSPVRRWIREFNTDPVIVKIKGAYMTRYRDNFRTKTKVHMNARTELDASLDLLDIIYNEAAGNSSFTTAAASPPSTALTSPNTSLSQPPLPDLGPRSPSDHDNDNTSIPSTPTSVGGSIGDLAERYTAIVTNSTSSSSSITVTVNNNNNKANEEAHDISDVPRLLSCSSSDNLDRSEHEENPQPIGLLNASPPPLSRHLEHQHRNHARLSSSRSTDNSDAVPETVFEQSTVPSPPLHKRVDSGRETVFSDVISEVSSHDGPPGNDIAEELGFYRHFFGSDPERTRLGPRDKFNLWTLRMRAIVRERIIGVILYDGVDELGVSAVLDTWGAVSGVRLVLLGVTRLEKADPAEPGPIVDTPVITSANGLRFLDVRPLSSFARSVHSVLSLHACLLPPAGKGVRAPTEQFVRKRLTRIAGVENIRCEVWDQTLLLPTEAYTHQMDSIRENYSVSAARSVARKLAIGSKK</sequence>
<feature type="region of interest" description="Disordered" evidence="1">
    <location>
        <begin position="275"/>
        <end position="328"/>
    </location>
</feature>
<feature type="compositionally biased region" description="Polar residues" evidence="1">
    <location>
        <begin position="417"/>
        <end position="427"/>
    </location>
</feature>
<name>A0A2R5GIY4_9STRA</name>
<feature type="compositionally biased region" description="Low complexity" evidence="1">
    <location>
        <begin position="98"/>
        <end position="112"/>
    </location>
</feature>
<evidence type="ECO:0000256" key="1">
    <source>
        <dbReference type="SAM" id="MobiDB-lite"/>
    </source>
</evidence>
<feature type="compositionally biased region" description="Basic and acidic residues" evidence="1">
    <location>
        <begin position="44"/>
        <end position="56"/>
    </location>
</feature>
<feature type="region of interest" description="Disordered" evidence="1">
    <location>
        <begin position="1"/>
        <end position="56"/>
    </location>
</feature>
<feature type="compositionally biased region" description="Polar residues" evidence="1">
    <location>
        <begin position="314"/>
        <end position="325"/>
    </location>
</feature>
<dbReference type="Proteomes" id="UP000241890">
    <property type="component" value="Unassembled WGS sequence"/>
</dbReference>
<keyword evidence="3" id="KW-1185">Reference proteome</keyword>
<gene>
    <name evidence="2" type="ORF">FCC1311_070722</name>
</gene>
<feature type="region of interest" description="Disordered" evidence="1">
    <location>
        <begin position="362"/>
        <end position="451"/>
    </location>
</feature>
<accession>A0A2R5GIY4</accession>
<feature type="region of interest" description="Disordered" evidence="1">
    <location>
        <begin position="82"/>
        <end position="116"/>
    </location>
</feature>
<dbReference type="InParanoid" id="A0A2R5GIY4"/>
<reference evidence="2 3" key="1">
    <citation type="submission" date="2017-12" db="EMBL/GenBank/DDBJ databases">
        <title>Sequencing, de novo assembly and annotation of complete genome of a new Thraustochytrid species, strain FCC1311.</title>
        <authorList>
            <person name="Sedici K."/>
            <person name="Godart F."/>
            <person name="Aiese Cigliano R."/>
            <person name="Sanseverino W."/>
            <person name="Barakat M."/>
            <person name="Ortet P."/>
            <person name="Marechal E."/>
            <person name="Cagnac O."/>
            <person name="Amato A."/>
        </authorList>
    </citation>
    <scope>NUCLEOTIDE SEQUENCE [LARGE SCALE GENOMIC DNA]</scope>
</reference>
<comment type="caution">
    <text evidence="2">The sequence shown here is derived from an EMBL/GenBank/DDBJ whole genome shotgun (WGS) entry which is preliminary data.</text>
</comment>
<dbReference type="EMBL" id="BEYU01000084">
    <property type="protein sequence ID" value="GBG30852.1"/>
    <property type="molecule type" value="Genomic_DNA"/>
</dbReference>
<protein>
    <submittedName>
        <fullName evidence="2">Uncharacterized protein</fullName>
    </submittedName>
</protein>
<feature type="compositionally biased region" description="Basic and acidic residues" evidence="1">
    <location>
        <begin position="381"/>
        <end position="390"/>
    </location>
</feature>
<evidence type="ECO:0000313" key="3">
    <source>
        <dbReference type="Proteomes" id="UP000241890"/>
    </source>
</evidence>
<evidence type="ECO:0000313" key="2">
    <source>
        <dbReference type="EMBL" id="GBG30852.1"/>
    </source>
</evidence>
<feature type="compositionally biased region" description="Low complexity" evidence="1">
    <location>
        <begin position="275"/>
        <end position="295"/>
    </location>
</feature>
<proteinExistence type="predicted"/>
<dbReference type="AlphaFoldDB" id="A0A2R5GIY4"/>